<dbReference type="SUPFAM" id="SSF52218">
    <property type="entry name" value="Flavoproteins"/>
    <property type="match status" value="1"/>
</dbReference>
<dbReference type="SUPFAM" id="SSF56281">
    <property type="entry name" value="Metallo-hydrolase/oxidoreductase"/>
    <property type="match status" value="1"/>
</dbReference>
<comment type="similarity">
    <text evidence="1">In the N-terminal section; belongs to the zinc metallo-hydrolase group 3 family.</text>
</comment>
<comment type="caution">
    <text evidence="3">The sequence shown here is derived from an EMBL/GenBank/DDBJ whole genome shotgun (WGS) entry which is preliminary data.</text>
</comment>
<keyword evidence="4" id="KW-1185">Reference proteome</keyword>
<proteinExistence type="inferred from homology"/>
<dbReference type="InterPro" id="IPR036866">
    <property type="entry name" value="RibonucZ/Hydroxyglut_hydro"/>
</dbReference>
<accession>A0ABT1S8B1</accession>
<organism evidence="3 4">
    <name type="scientific">Tissierella carlieri</name>
    <dbReference type="NCBI Taxonomy" id="689904"/>
    <lineage>
        <taxon>Bacteria</taxon>
        <taxon>Bacillati</taxon>
        <taxon>Bacillota</taxon>
        <taxon>Tissierellia</taxon>
        <taxon>Tissierellales</taxon>
        <taxon>Tissierellaceae</taxon>
        <taxon>Tissierella</taxon>
    </lineage>
</organism>
<feature type="domain" description="Flavodoxin-like" evidence="2">
    <location>
        <begin position="260"/>
        <end position="399"/>
    </location>
</feature>
<name>A0ABT1S8B1_9FIRM</name>
<dbReference type="CDD" id="cd07709">
    <property type="entry name" value="flavodiiron_proteins_MBL-fold"/>
    <property type="match status" value="1"/>
</dbReference>
<dbReference type="PIRSF" id="PIRSF005243">
    <property type="entry name" value="ROO"/>
    <property type="match status" value="1"/>
</dbReference>
<dbReference type="PANTHER" id="PTHR43717:SF1">
    <property type="entry name" value="ANAEROBIC NITRIC OXIDE REDUCTASE FLAVORUBREDOXIN"/>
    <property type="match status" value="1"/>
</dbReference>
<dbReference type="InterPro" id="IPR016440">
    <property type="entry name" value="Rubredoxin-O_OxRdtase"/>
</dbReference>
<protein>
    <submittedName>
        <fullName evidence="3">FprA family A-type flavoprotein</fullName>
    </submittedName>
</protein>
<dbReference type="PROSITE" id="PS50902">
    <property type="entry name" value="FLAVODOXIN_LIKE"/>
    <property type="match status" value="1"/>
</dbReference>
<dbReference type="PANTHER" id="PTHR43717">
    <property type="entry name" value="ANAEROBIC NITRIC OXIDE REDUCTASE FLAVORUBREDOXIN"/>
    <property type="match status" value="1"/>
</dbReference>
<evidence type="ECO:0000256" key="1">
    <source>
        <dbReference type="ARBA" id="ARBA00007121"/>
    </source>
</evidence>
<dbReference type="Gene3D" id="3.60.15.10">
    <property type="entry name" value="Ribonuclease Z/Hydroxyacylglutathione hydrolase-like"/>
    <property type="match status" value="1"/>
</dbReference>
<sequence length="408" mass="46115">MNVTKVSDDTYLLSVNVENILFEGLWEIPNGVALNSYIIKGEKTAIIDGVCGWDGVPESLFALLDKLNIDPKSIEYLIINHMEPDHSGWIEDFKKINPNFKVVCSKKSAELLDAFYGHTENVTVVTDDDTLDLGNGHILKFVEIPNVHWPDTIATFDTLTGTLFSCDAFGSFGNATESNYDDMLKSDDIDFYENEAVRYYANIVAAFSMPVKKAIDKCSALPIKIIAPGHGIVWRENPNKIIEDYIRYASYQKGPAKEEITLIWGSMYGMTEKAVNYVVKVLEEENIKFNVHRVPEVSWGTVLASAWNSTGIILAMPTYEYKMFPPMAAVLEELGKKKVFGRKAFRFGSYGWSGGAQKELDEIMNKYCMKWDFIEPVEFKGSPRDEDLQLIETRIRDLVKEVRNAVNS</sequence>
<dbReference type="InterPro" id="IPR001279">
    <property type="entry name" value="Metallo-B-lactamas"/>
</dbReference>
<evidence type="ECO:0000259" key="2">
    <source>
        <dbReference type="PROSITE" id="PS50902"/>
    </source>
</evidence>
<dbReference type="InterPro" id="IPR029039">
    <property type="entry name" value="Flavoprotein-like_sf"/>
</dbReference>
<dbReference type="InterPro" id="IPR045761">
    <property type="entry name" value="ODP_dom"/>
</dbReference>
<dbReference type="Gene3D" id="3.40.50.360">
    <property type="match status" value="1"/>
</dbReference>
<evidence type="ECO:0000313" key="3">
    <source>
        <dbReference type="EMBL" id="MCQ4922706.1"/>
    </source>
</evidence>
<dbReference type="InterPro" id="IPR008254">
    <property type="entry name" value="Flavodoxin/NO_synth"/>
</dbReference>
<dbReference type="SMART" id="SM00849">
    <property type="entry name" value="Lactamase_B"/>
    <property type="match status" value="1"/>
</dbReference>
<gene>
    <name evidence="3" type="ORF">NE686_06400</name>
</gene>
<evidence type="ECO:0000313" key="4">
    <source>
        <dbReference type="Proteomes" id="UP001524478"/>
    </source>
</evidence>
<reference evidence="3 4" key="1">
    <citation type="submission" date="2022-06" db="EMBL/GenBank/DDBJ databases">
        <title>Isolation of gut microbiota from human fecal samples.</title>
        <authorList>
            <person name="Pamer E.G."/>
            <person name="Barat B."/>
            <person name="Waligurski E."/>
            <person name="Medina S."/>
            <person name="Paddock L."/>
            <person name="Mostad J."/>
        </authorList>
    </citation>
    <scope>NUCLEOTIDE SEQUENCE [LARGE SCALE GENOMIC DNA]</scope>
    <source>
        <strain evidence="3 4">DFI.7.95</strain>
    </source>
</reference>
<dbReference type="Pfam" id="PF19583">
    <property type="entry name" value="ODP"/>
    <property type="match status" value="1"/>
</dbReference>
<dbReference type="RefSeq" id="WP_256310866.1">
    <property type="nucleotide sequence ID" value="NZ_JANGAC010000004.1"/>
</dbReference>
<dbReference type="EMBL" id="JANGAC010000004">
    <property type="protein sequence ID" value="MCQ4922706.1"/>
    <property type="molecule type" value="Genomic_DNA"/>
</dbReference>
<dbReference type="Proteomes" id="UP001524478">
    <property type="component" value="Unassembled WGS sequence"/>
</dbReference>